<evidence type="ECO:0000256" key="4">
    <source>
        <dbReference type="ARBA" id="ARBA00022679"/>
    </source>
</evidence>
<comment type="subcellular location">
    <subcellularLocation>
        <location evidence="1">Membrane</location>
    </subcellularLocation>
</comment>
<evidence type="ECO:0000259" key="5">
    <source>
        <dbReference type="Pfam" id="PF04101"/>
    </source>
</evidence>
<dbReference type="InterPro" id="IPR007235">
    <property type="entry name" value="Glyco_trans_28_C"/>
</dbReference>
<dbReference type="InterPro" id="IPR050519">
    <property type="entry name" value="Glycosyltransf_28_UgtP"/>
</dbReference>
<evidence type="ECO:0000256" key="3">
    <source>
        <dbReference type="ARBA" id="ARBA00022676"/>
    </source>
</evidence>
<reference evidence="7 8" key="1">
    <citation type="submission" date="2021-01" db="EMBL/GenBank/DDBJ databases">
        <authorList>
            <person name="Ruan W."/>
            <person name="Khan S.A."/>
            <person name="Jeon C.O."/>
        </authorList>
    </citation>
    <scope>NUCLEOTIDE SEQUENCE [LARGE SCALE GENOMIC DNA]</scope>
    <source>
        <strain evidence="7 8">R798</strain>
    </source>
</reference>
<dbReference type="PANTHER" id="PTHR43025">
    <property type="entry name" value="MONOGALACTOSYLDIACYLGLYCEROL SYNTHASE"/>
    <property type="match status" value="1"/>
</dbReference>
<accession>A0ABS7SUA2</accession>
<feature type="domain" description="Diacylglycerol glucosyltransferase N-terminal" evidence="6">
    <location>
        <begin position="17"/>
        <end position="183"/>
    </location>
</feature>
<proteinExistence type="inferred from homology"/>
<dbReference type="PANTHER" id="PTHR43025:SF3">
    <property type="entry name" value="MONOGALACTOSYLDIACYLGLYCEROL SYNTHASE 1, CHLOROPLASTIC"/>
    <property type="match status" value="1"/>
</dbReference>
<evidence type="ECO:0000256" key="1">
    <source>
        <dbReference type="ARBA" id="ARBA00004370"/>
    </source>
</evidence>
<keyword evidence="3" id="KW-0328">Glycosyltransferase</keyword>
<protein>
    <submittedName>
        <fullName evidence="7">Galactosyldiacylglycerol synthase</fullName>
    </submittedName>
</protein>
<comment type="similarity">
    <text evidence="2">Belongs to the glycosyltransferase 28 family.</text>
</comment>
<dbReference type="SUPFAM" id="SSF53756">
    <property type="entry name" value="UDP-Glycosyltransferase/glycogen phosphorylase"/>
    <property type="match status" value="1"/>
</dbReference>
<keyword evidence="8" id="KW-1185">Reference proteome</keyword>
<name>A0ABS7SUA2_9BURK</name>
<dbReference type="Pfam" id="PF06925">
    <property type="entry name" value="MGDG_synth"/>
    <property type="match status" value="1"/>
</dbReference>
<evidence type="ECO:0000259" key="6">
    <source>
        <dbReference type="Pfam" id="PF06925"/>
    </source>
</evidence>
<gene>
    <name evidence="7" type="ORF">I4X03_019925</name>
</gene>
<feature type="domain" description="Glycosyl transferase family 28 C-terminal" evidence="5">
    <location>
        <begin position="223"/>
        <end position="363"/>
    </location>
</feature>
<organism evidence="7 8">
    <name type="scientific">Massilia soli</name>
    <dbReference type="NCBI Taxonomy" id="2792854"/>
    <lineage>
        <taxon>Bacteria</taxon>
        <taxon>Pseudomonadati</taxon>
        <taxon>Pseudomonadota</taxon>
        <taxon>Betaproteobacteria</taxon>
        <taxon>Burkholderiales</taxon>
        <taxon>Oxalobacteraceae</taxon>
        <taxon>Telluria group</taxon>
        <taxon>Massilia</taxon>
    </lineage>
</organism>
<comment type="caution">
    <text evidence="7">The sequence shown here is derived from an EMBL/GenBank/DDBJ whole genome shotgun (WGS) entry which is preliminary data.</text>
</comment>
<keyword evidence="4" id="KW-0808">Transferase</keyword>
<evidence type="ECO:0000313" key="7">
    <source>
        <dbReference type="EMBL" id="MBZ2209542.1"/>
    </source>
</evidence>
<dbReference type="InterPro" id="IPR009695">
    <property type="entry name" value="Diacylglyc_glucosyltr_N"/>
</dbReference>
<sequence>MGTINILFVSASAGNGHTRAAEALRVHSRHAGVSATHIDILQFVSPLLRMVYTTLYAWLVRRAPAVWRQVYQSTHAADSAGPLHLLRRWAERLNSTRFEREIGRIAPGAIVCTHFLAAELLSQLTARGRLTCPVWVQVTDFDLHRIWVHDHMAGYFVPNDEVAFRLRAHGIAAARIHITGIPIMPAFSGPRERQRCARELGILPFRMTVLLMGAGPGFGTVACIAERLLGAHADLQVIALAGRDEAALAALKQLAARYPGRLSPQPHTDTIERLMASADIVVTKPGGLTTSEALALGLPMIVIAPIPGQEEHNANFLLERGAALKAFDLLTLEYRIGHLLAHPARLAEMRAIAQALGKPAAASEVLATILKQVK</sequence>
<reference evidence="7 8" key="2">
    <citation type="submission" date="2021-08" db="EMBL/GenBank/DDBJ databases">
        <title>Massilia sp. R798.</title>
        <authorList>
            <person name="Baek J.H."/>
            <person name="Jung H.S."/>
            <person name="Kim K.R."/>
            <person name="Jeon C.O."/>
        </authorList>
    </citation>
    <scope>NUCLEOTIDE SEQUENCE [LARGE SCALE GENOMIC DNA]</scope>
    <source>
        <strain evidence="7 8">R798</strain>
    </source>
</reference>
<dbReference type="Proteomes" id="UP000809349">
    <property type="component" value="Unassembled WGS sequence"/>
</dbReference>
<evidence type="ECO:0000256" key="2">
    <source>
        <dbReference type="ARBA" id="ARBA00006962"/>
    </source>
</evidence>
<dbReference type="Gene3D" id="3.40.50.2000">
    <property type="entry name" value="Glycogen Phosphorylase B"/>
    <property type="match status" value="1"/>
</dbReference>
<dbReference type="EMBL" id="JAFBIL020000008">
    <property type="protein sequence ID" value="MBZ2209542.1"/>
    <property type="molecule type" value="Genomic_DNA"/>
</dbReference>
<evidence type="ECO:0000313" key="8">
    <source>
        <dbReference type="Proteomes" id="UP000809349"/>
    </source>
</evidence>
<dbReference type="Pfam" id="PF04101">
    <property type="entry name" value="Glyco_tran_28_C"/>
    <property type="match status" value="1"/>
</dbReference>